<dbReference type="EMBL" id="LJIJ01000625">
    <property type="protein sequence ID" value="ODM95753.1"/>
    <property type="molecule type" value="Genomic_DNA"/>
</dbReference>
<dbReference type="Proteomes" id="UP000094527">
    <property type="component" value="Unassembled WGS sequence"/>
</dbReference>
<dbReference type="InterPro" id="IPR009069">
    <property type="entry name" value="Cys_alpha_HP_mot_SF"/>
</dbReference>
<dbReference type="OrthoDB" id="9971592at2759"/>
<comment type="subcellular location">
    <subcellularLocation>
        <location evidence="1">Mitochondrion intermembrane space</location>
    </subcellularLocation>
</comment>
<dbReference type="GO" id="GO:0051028">
    <property type="term" value="P:mRNA transport"/>
    <property type="evidence" value="ECO:0007669"/>
    <property type="project" value="InterPro"/>
</dbReference>
<gene>
    <name evidence="6" type="ORF">Ocin01_10927</name>
</gene>
<organism evidence="6 7">
    <name type="scientific">Orchesella cincta</name>
    <name type="common">Springtail</name>
    <name type="synonym">Podura cincta</name>
    <dbReference type="NCBI Taxonomy" id="48709"/>
    <lineage>
        <taxon>Eukaryota</taxon>
        <taxon>Metazoa</taxon>
        <taxon>Ecdysozoa</taxon>
        <taxon>Arthropoda</taxon>
        <taxon>Hexapoda</taxon>
        <taxon>Collembola</taxon>
        <taxon>Entomobryomorpha</taxon>
        <taxon>Entomobryoidea</taxon>
        <taxon>Orchesellidae</taxon>
        <taxon>Orchesellinae</taxon>
        <taxon>Orchesella</taxon>
    </lineage>
</organism>
<evidence type="ECO:0000313" key="7">
    <source>
        <dbReference type="Proteomes" id="UP000094527"/>
    </source>
</evidence>
<evidence type="ECO:0000256" key="4">
    <source>
        <dbReference type="ARBA" id="ARBA00038205"/>
    </source>
</evidence>
<dbReference type="STRING" id="48709.A0A1D2MRU1"/>
<comment type="similarity">
    <text evidence="4">Belongs to the CHCHD7 family.</text>
</comment>
<keyword evidence="7" id="KW-1185">Reference proteome</keyword>
<dbReference type="OMA" id="QELSYKC"/>
<dbReference type="GO" id="GO:0033108">
    <property type="term" value="P:mitochondrial respiratory chain complex assembly"/>
    <property type="evidence" value="ECO:0007669"/>
    <property type="project" value="TreeGrafter"/>
</dbReference>
<evidence type="ECO:0000256" key="5">
    <source>
        <dbReference type="ARBA" id="ARBA00039509"/>
    </source>
</evidence>
<protein>
    <recommendedName>
        <fullName evidence="5">Coiled-coil-helix-coiled-coil-helix domain-containing protein 7</fullName>
    </recommendedName>
</protein>
<dbReference type="Pfam" id="PF02297">
    <property type="entry name" value="COX6B"/>
    <property type="match status" value="1"/>
</dbReference>
<evidence type="ECO:0000256" key="3">
    <source>
        <dbReference type="ARBA" id="ARBA00023157"/>
    </source>
</evidence>
<dbReference type="InterPro" id="IPR051040">
    <property type="entry name" value="COX23"/>
</dbReference>
<name>A0A1D2MRU1_ORCCI</name>
<proteinExistence type="inferred from homology"/>
<dbReference type="SUPFAM" id="SSF47072">
    <property type="entry name" value="Cysteine alpha-hairpin motif"/>
    <property type="match status" value="1"/>
</dbReference>
<keyword evidence="3" id="KW-1015">Disulfide bond</keyword>
<accession>A0A1D2MRU1</accession>
<dbReference type="GO" id="GO:0005758">
    <property type="term" value="C:mitochondrial intermembrane space"/>
    <property type="evidence" value="ECO:0007669"/>
    <property type="project" value="UniProtKB-SubCell"/>
</dbReference>
<comment type="caution">
    <text evidence="6">The sequence shown here is derived from an EMBL/GenBank/DDBJ whole genome shotgun (WGS) entry which is preliminary data.</text>
</comment>
<dbReference type="GO" id="GO:0005634">
    <property type="term" value="C:nucleus"/>
    <property type="evidence" value="ECO:0007669"/>
    <property type="project" value="InterPro"/>
</dbReference>
<dbReference type="PROSITE" id="PS51808">
    <property type="entry name" value="CHCH"/>
    <property type="match status" value="1"/>
</dbReference>
<dbReference type="PANTHER" id="PTHR46811">
    <property type="entry name" value="COILED-COIL-HELIX-COILED-COIL-HELIX DOMAIN-CONTAINING PROTEIN 7"/>
    <property type="match status" value="1"/>
</dbReference>
<dbReference type="AlphaFoldDB" id="A0A1D2MRU1"/>
<dbReference type="PANTHER" id="PTHR46811:SF1">
    <property type="entry name" value="COILED-COIL-HELIX-COILED-COIL-HELIX DOMAIN-CONTAINING PROTEIN 7"/>
    <property type="match status" value="1"/>
</dbReference>
<dbReference type="InterPro" id="IPR048280">
    <property type="entry name" value="COX6B-like"/>
</dbReference>
<evidence type="ECO:0000256" key="1">
    <source>
        <dbReference type="ARBA" id="ARBA00004569"/>
    </source>
</evidence>
<evidence type="ECO:0000256" key="2">
    <source>
        <dbReference type="ARBA" id="ARBA00023128"/>
    </source>
</evidence>
<sequence length="106" mass="12584">MFENSADLPKSTNKEERRLIVETASKQTSELNNPCLREQNLSYKCLSDNNYNKDKCIETFANYKACKEFWNKVQADRRMRGIRPSMPRPNERETIKAEYMAKFHSR</sequence>
<reference evidence="6 7" key="1">
    <citation type="journal article" date="2016" name="Genome Biol. Evol.">
        <title>Gene Family Evolution Reflects Adaptation to Soil Environmental Stressors in the Genome of the Collembolan Orchesella cincta.</title>
        <authorList>
            <person name="Faddeeva-Vakhrusheva A."/>
            <person name="Derks M.F."/>
            <person name="Anvar S.Y."/>
            <person name="Agamennone V."/>
            <person name="Suring W."/>
            <person name="Smit S."/>
            <person name="van Straalen N.M."/>
            <person name="Roelofs D."/>
        </authorList>
    </citation>
    <scope>NUCLEOTIDE SEQUENCE [LARGE SCALE GENOMIC DNA]</scope>
    <source>
        <tissue evidence="6">Mixed pool</tissue>
    </source>
</reference>
<evidence type="ECO:0000313" key="6">
    <source>
        <dbReference type="EMBL" id="ODM95753.1"/>
    </source>
</evidence>
<dbReference type="Gene3D" id="1.10.287.1130">
    <property type="entry name" value="CytochromE C oxidase copper chaperone"/>
    <property type="match status" value="1"/>
</dbReference>
<keyword evidence="2" id="KW-0496">Mitochondrion</keyword>